<dbReference type="Pfam" id="PF01850">
    <property type="entry name" value="PIN"/>
    <property type="match status" value="1"/>
</dbReference>
<dbReference type="InterPro" id="IPR029060">
    <property type="entry name" value="PIN-like_dom_sf"/>
</dbReference>
<comment type="caution">
    <text evidence="2">The sequence shown here is derived from an EMBL/GenBank/DDBJ whole genome shotgun (WGS) entry which is preliminary data.</text>
</comment>
<dbReference type="SUPFAM" id="SSF88723">
    <property type="entry name" value="PIN domain-like"/>
    <property type="match status" value="1"/>
</dbReference>
<dbReference type="Gene3D" id="3.40.50.1010">
    <property type="entry name" value="5'-nuclease"/>
    <property type="match status" value="1"/>
</dbReference>
<protein>
    <submittedName>
        <fullName evidence="2">PIN domain-containing protein</fullName>
    </submittedName>
</protein>
<dbReference type="EMBL" id="WJJP01000048">
    <property type="protein sequence ID" value="MBD3323276.1"/>
    <property type="molecule type" value="Genomic_DNA"/>
</dbReference>
<dbReference type="PANTHER" id="PTHR36173:SF1">
    <property type="entry name" value="RIBONUCLEASE VAPC22"/>
    <property type="match status" value="1"/>
</dbReference>
<reference evidence="2" key="1">
    <citation type="submission" date="2019-11" db="EMBL/GenBank/DDBJ databases">
        <title>Microbial mats filling the niche in hypersaline microbial mats.</title>
        <authorList>
            <person name="Wong H.L."/>
            <person name="Macleod F.I."/>
            <person name="White R.A. III"/>
            <person name="Burns B.P."/>
        </authorList>
    </citation>
    <scope>NUCLEOTIDE SEQUENCE</scope>
    <source>
        <strain evidence="2">Rbin_158</strain>
    </source>
</reference>
<dbReference type="Proteomes" id="UP000649604">
    <property type="component" value="Unassembled WGS sequence"/>
</dbReference>
<dbReference type="InterPro" id="IPR052919">
    <property type="entry name" value="TA_system_RNase"/>
</dbReference>
<dbReference type="AlphaFoldDB" id="A0A9D5JTD9"/>
<evidence type="ECO:0000259" key="1">
    <source>
        <dbReference type="Pfam" id="PF01850"/>
    </source>
</evidence>
<organism evidence="2 3">
    <name type="scientific">candidate division KSB3 bacterium</name>
    <dbReference type="NCBI Taxonomy" id="2044937"/>
    <lineage>
        <taxon>Bacteria</taxon>
        <taxon>candidate division KSB3</taxon>
    </lineage>
</organism>
<accession>A0A9D5JTD9</accession>
<name>A0A9D5JTD9_9BACT</name>
<evidence type="ECO:0000313" key="3">
    <source>
        <dbReference type="Proteomes" id="UP000649604"/>
    </source>
</evidence>
<dbReference type="PANTHER" id="PTHR36173">
    <property type="entry name" value="RIBONUCLEASE VAPC16-RELATED"/>
    <property type="match status" value="1"/>
</dbReference>
<evidence type="ECO:0000313" key="2">
    <source>
        <dbReference type="EMBL" id="MBD3323276.1"/>
    </source>
</evidence>
<sequence length="124" mass="14307">MIYLDTHVVVWLYLGDLSNFSPAAKHALNAHDLKISPMVALELTYLQEIERVRAAAKVMLEYLIDRIGLQFCDLPFDHVIDSAMKQTWTRDPFDRIIVGQAAVQHCELLTKDEVIRANYAYTIW</sequence>
<dbReference type="InterPro" id="IPR002716">
    <property type="entry name" value="PIN_dom"/>
</dbReference>
<gene>
    <name evidence="2" type="ORF">GF339_01755</name>
</gene>
<feature type="domain" description="PIN" evidence="1">
    <location>
        <begin position="2"/>
        <end position="116"/>
    </location>
</feature>
<proteinExistence type="predicted"/>